<name>A0ACA9R3S6_9GLOM</name>
<keyword evidence="2" id="KW-1185">Reference proteome</keyword>
<evidence type="ECO:0000313" key="2">
    <source>
        <dbReference type="Proteomes" id="UP000789920"/>
    </source>
</evidence>
<dbReference type="Proteomes" id="UP000789920">
    <property type="component" value="Unassembled WGS sequence"/>
</dbReference>
<dbReference type="EMBL" id="CAJVQC010042599">
    <property type="protein sequence ID" value="CAG8775709.1"/>
    <property type="molecule type" value="Genomic_DNA"/>
</dbReference>
<comment type="caution">
    <text evidence="1">The sequence shown here is derived from an EMBL/GenBank/DDBJ whole genome shotgun (WGS) entry which is preliminary data.</text>
</comment>
<sequence>EQASIIFIRLLTMSNVVEAEQHKKKGNAHFSNKDYNRAIAEYSSAINKDPKNTVYYTNRALCYLKIKNYENVIADCEMAIKQDPTSVKGYYMLGQALTEQIDFDTAISNLQKAYDLTIADKGNFVAEIVQALLNARKKKWNLEEKKRIEKESELLRYVKGLINAEREKQLQKVSPRTMLSKFVTSHPPDVQAKLDIINKAHNEKLSQIEQVFGQSDENLKPRDLPDYFMDKISFNIMHDPVVTPSGITYERAHLKEHFKKIGHFDPLSRRECRESDLYPNLALKEAIEDFVSKNGWAADY</sequence>
<reference evidence="1" key="1">
    <citation type="submission" date="2021-06" db="EMBL/GenBank/DDBJ databases">
        <authorList>
            <person name="Kallberg Y."/>
            <person name="Tangrot J."/>
            <person name="Rosling A."/>
        </authorList>
    </citation>
    <scope>NUCLEOTIDE SEQUENCE</scope>
    <source>
        <strain evidence="1">MA461A</strain>
    </source>
</reference>
<organism evidence="1 2">
    <name type="scientific">Racocetra persica</name>
    <dbReference type="NCBI Taxonomy" id="160502"/>
    <lineage>
        <taxon>Eukaryota</taxon>
        <taxon>Fungi</taxon>
        <taxon>Fungi incertae sedis</taxon>
        <taxon>Mucoromycota</taxon>
        <taxon>Glomeromycotina</taxon>
        <taxon>Glomeromycetes</taxon>
        <taxon>Diversisporales</taxon>
        <taxon>Gigasporaceae</taxon>
        <taxon>Racocetra</taxon>
    </lineage>
</organism>
<accession>A0ACA9R3S6</accession>
<protein>
    <submittedName>
        <fullName evidence="1">25279_t:CDS:1</fullName>
    </submittedName>
</protein>
<feature type="non-terminal residue" evidence="1">
    <location>
        <position position="1"/>
    </location>
</feature>
<evidence type="ECO:0000313" key="1">
    <source>
        <dbReference type="EMBL" id="CAG8775709.1"/>
    </source>
</evidence>
<gene>
    <name evidence="1" type="ORF">RPERSI_LOCUS16938</name>
</gene>
<proteinExistence type="predicted"/>